<dbReference type="AlphaFoldDB" id="A0A9N9B7C9"/>
<sequence length="210" mass="23329">SHGGNVKFLKFSEWEDVGKQYLLKDFHEAAGNFVGKAVRLTSSYRYCQVYCECASLALSQSTVKGRKNQRAAIHKYITEGIILLHSGITSTHLSTTTNDEWQSFIAQAFSMLAGERMAEKLQFTKDGKQGSTIRTNTNAIDNVDTGIENTDINMVDDVATDIENTDINVVEIPPPQILTQIQLKPPNIHLNLDPASQVNSQEESHNTKDT</sequence>
<dbReference type="EMBL" id="CAJVPL010001193">
    <property type="protein sequence ID" value="CAG8557958.1"/>
    <property type="molecule type" value="Genomic_DNA"/>
</dbReference>
<accession>A0A9N9B7C9</accession>
<protein>
    <submittedName>
        <fullName evidence="2">8420_t:CDS:1</fullName>
    </submittedName>
</protein>
<evidence type="ECO:0000256" key="1">
    <source>
        <dbReference type="SAM" id="MobiDB-lite"/>
    </source>
</evidence>
<reference evidence="2" key="1">
    <citation type="submission" date="2021-06" db="EMBL/GenBank/DDBJ databases">
        <authorList>
            <person name="Kallberg Y."/>
            <person name="Tangrot J."/>
            <person name="Rosling A."/>
        </authorList>
    </citation>
    <scope>NUCLEOTIDE SEQUENCE</scope>
    <source>
        <strain evidence="2">MT106</strain>
    </source>
</reference>
<feature type="non-terminal residue" evidence="2">
    <location>
        <position position="210"/>
    </location>
</feature>
<evidence type="ECO:0000313" key="2">
    <source>
        <dbReference type="EMBL" id="CAG8557958.1"/>
    </source>
</evidence>
<keyword evidence="3" id="KW-1185">Reference proteome</keyword>
<dbReference type="Proteomes" id="UP000789831">
    <property type="component" value="Unassembled WGS sequence"/>
</dbReference>
<proteinExistence type="predicted"/>
<name>A0A9N9B7C9_9GLOM</name>
<comment type="caution">
    <text evidence="2">The sequence shown here is derived from an EMBL/GenBank/DDBJ whole genome shotgun (WGS) entry which is preliminary data.</text>
</comment>
<evidence type="ECO:0000313" key="3">
    <source>
        <dbReference type="Proteomes" id="UP000789831"/>
    </source>
</evidence>
<dbReference type="OrthoDB" id="2441629at2759"/>
<organism evidence="2 3">
    <name type="scientific">Ambispora gerdemannii</name>
    <dbReference type="NCBI Taxonomy" id="144530"/>
    <lineage>
        <taxon>Eukaryota</taxon>
        <taxon>Fungi</taxon>
        <taxon>Fungi incertae sedis</taxon>
        <taxon>Mucoromycota</taxon>
        <taxon>Glomeromycotina</taxon>
        <taxon>Glomeromycetes</taxon>
        <taxon>Archaeosporales</taxon>
        <taxon>Ambisporaceae</taxon>
        <taxon>Ambispora</taxon>
    </lineage>
</organism>
<feature type="region of interest" description="Disordered" evidence="1">
    <location>
        <begin position="188"/>
        <end position="210"/>
    </location>
</feature>
<gene>
    <name evidence="2" type="ORF">AGERDE_LOCUS7007</name>
</gene>